<dbReference type="InterPro" id="IPR011636">
    <property type="entry name" value="DoxA"/>
</dbReference>
<feature type="transmembrane region" description="Helical" evidence="1">
    <location>
        <begin position="84"/>
        <end position="106"/>
    </location>
</feature>
<dbReference type="Pfam" id="PF07680">
    <property type="entry name" value="DoxA"/>
    <property type="match status" value="1"/>
</dbReference>
<reference evidence="4 5" key="1">
    <citation type="submission" date="2018-09" db="EMBL/GenBank/DDBJ databases">
        <title>Metagenome Assembled Genomes from an Advanced Water Purification Facility.</title>
        <authorList>
            <person name="Stamps B.W."/>
            <person name="Spear J.R."/>
        </authorList>
    </citation>
    <scope>NUCLEOTIDE SEQUENCE [LARGE SCALE GENOMIC DNA]</scope>
    <source>
        <strain evidence="4">Bin_29_2</strain>
    </source>
</reference>
<accession>A0A5C7XRX4</accession>
<dbReference type="Proteomes" id="UP000321797">
    <property type="component" value="Unassembled WGS sequence"/>
</dbReference>
<feature type="domain" description="TQO small subunit DoxD" evidence="2">
    <location>
        <begin position="25"/>
        <end position="172"/>
    </location>
</feature>
<keyword evidence="1" id="KW-1133">Transmembrane helix</keyword>
<evidence type="ECO:0000256" key="1">
    <source>
        <dbReference type="SAM" id="Phobius"/>
    </source>
</evidence>
<evidence type="ECO:0000313" key="5">
    <source>
        <dbReference type="Proteomes" id="UP000321797"/>
    </source>
</evidence>
<feature type="transmembrane region" description="Helical" evidence="1">
    <location>
        <begin position="142"/>
        <end position="161"/>
    </location>
</feature>
<dbReference type="AlphaFoldDB" id="A0A5C7XRX4"/>
<organism evidence="4 5">
    <name type="scientific">Mycolicibacter arupensis</name>
    <dbReference type="NCBI Taxonomy" id="342002"/>
    <lineage>
        <taxon>Bacteria</taxon>
        <taxon>Bacillati</taxon>
        <taxon>Actinomycetota</taxon>
        <taxon>Actinomycetes</taxon>
        <taxon>Mycobacteriales</taxon>
        <taxon>Mycobacteriaceae</taxon>
        <taxon>Mycolicibacter</taxon>
    </lineage>
</organism>
<feature type="domain" description="Thiosulphate:quinone oxidoreductase small subunit DoxA" evidence="3">
    <location>
        <begin position="211"/>
        <end position="340"/>
    </location>
</feature>
<name>A0A5C7XRX4_9MYCO</name>
<feature type="transmembrane region" description="Helical" evidence="1">
    <location>
        <begin position="112"/>
        <end position="130"/>
    </location>
</feature>
<keyword evidence="1" id="KW-0812">Transmembrane</keyword>
<dbReference type="InterPro" id="IPR017192">
    <property type="entry name" value="ThioSO4-Q_OxRdtase_DoxA/D"/>
</dbReference>
<dbReference type="EMBL" id="SSGD01000129">
    <property type="protein sequence ID" value="TXI52287.1"/>
    <property type="molecule type" value="Genomic_DNA"/>
</dbReference>
<evidence type="ECO:0000259" key="3">
    <source>
        <dbReference type="Pfam" id="PF07680"/>
    </source>
</evidence>
<keyword evidence="1" id="KW-0472">Membrane</keyword>
<gene>
    <name evidence="4" type="ORF">E6Q54_18620</name>
</gene>
<evidence type="ECO:0000313" key="4">
    <source>
        <dbReference type="EMBL" id="TXI52287.1"/>
    </source>
</evidence>
<protein>
    <submittedName>
        <fullName evidence="4">Quinol oxidase</fullName>
    </submittedName>
</protein>
<proteinExistence type="predicted"/>
<dbReference type="InterPro" id="IPR007301">
    <property type="entry name" value="DoxD"/>
</dbReference>
<evidence type="ECO:0000259" key="2">
    <source>
        <dbReference type="Pfam" id="PF04173"/>
    </source>
</evidence>
<dbReference type="Pfam" id="PF04173">
    <property type="entry name" value="DoxD"/>
    <property type="match status" value="1"/>
</dbReference>
<sequence>MPAKSVDEGLDRTQTPFATAALVALPVRLVLGWTYFSAFWRRVVLSNKLNPDLPGYVGEKFNHFLPHSIGIGPIMEHLLTAPGLLRVAMIAFTIVEGIAGACMILGLFTRPVAVIVSALAFGILISAGWLGTTCLDEWQIGILGVAGGLLLFLSGGGHYSLDGFLAARNYAFTRTRMFSWLTSGDVTLDRRAVFAGSIAVLSLTLFTNQYFHGGLYGPLHNKSIAPTIEISDARIDTDVLRFTIYRTDGVDVYGSFLIGVTVTDDTTGKKVVDLNADQLSRLPQHAIANRYIAKVKPGAHSLIVPLGAKADLTMNTDSARPNTDHRYRLTLTDISGAAWSQAIAIGG</sequence>
<feature type="transmembrane region" description="Helical" evidence="1">
    <location>
        <begin position="20"/>
        <end position="40"/>
    </location>
</feature>
<comment type="caution">
    <text evidence="4">The sequence shown here is derived from an EMBL/GenBank/DDBJ whole genome shotgun (WGS) entry which is preliminary data.</text>
</comment>
<dbReference type="PIRSF" id="PIRSF037390">
    <property type="entry name" value="Thiosulph_Quin_oxidored_DoxA-D"/>
    <property type="match status" value="1"/>
</dbReference>
<dbReference type="RefSeq" id="WP_220694140.1">
    <property type="nucleotide sequence ID" value="NZ_SSGD01000129.1"/>
</dbReference>